<evidence type="ECO:0000256" key="9">
    <source>
        <dbReference type="ARBA" id="ARBA00022833"/>
    </source>
</evidence>
<evidence type="ECO:0000256" key="4">
    <source>
        <dbReference type="ARBA" id="ARBA00022679"/>
    </source>
</evidence>
<dbReference type="Proteomes" id="UP001597478">
    <property type="component" value="Unassembled WGS sequence"/>
</dbReference>
<feature type="transmembrane region" description="Helical" evidence="12">
    <location>
        <begin position="238"/>
        <end position="259"/>
    </location>
</feature>
<evidence type="ECO:0000256" key="1">
    <source>
        <dbReference type="ARBA" id="ARBA00000900"/>
    </source>
</evidence>
<evidence type="ECO:0000256" key="11">
    <source>
        <dbReference type="ARBA" id="ARBA00023136"/>
    </source>
</evidence>
<evidence type="ECO:0000256" key="3">
    <source>
        <dbReference type="ARBA" id="ARBA00012483"/>
    </source>
</evidence>
<keyword evidence="10 12" id="KW-1133">Transmembrane helix</keyword>
<keyword evidence="11 12" id="KW-0472">Membrane</keyword>
<comment type="catalytic activity">
    <reaction evidence="1">
        <text>S-ubiquitinyl-[E2 ubiquitin-conjugating enzyme]-L-cysteine + [acceptor protein]-L-lysine = [E2 ubiquitin-conjugating enzyme]-L-cysteine + N(6)-ubiquitinyl-[acceptor protein]-L-lysine.</text>
        <dbReference type="EC" id="2.3.2.27"/>
    </reaction>
</comment>
<reference evidence="15" key="1">
    <citation type="journal article" date="2019" name="Int. J. Syst. Evol. Microbiol.">
        <title>The Global Catalogue of Microorganisms (GCM) 10K type strain sequencing project: providing services to taxonomists for standard genome sequencing and annotation.</title>
        <authorList>
            <consortium name="The Broad Institute Genomics Platform"/>
            <consortium name="The Broad Institute Genome Sequencing Center for Infectious Disease"/>
            <person name="Wu L."/>
            <person name="Ma J."/>
        </authorList>
    </citation>
    <scope>NUCLEOTIDE SEQUENCE [LARGE SCALE GENOMIC DNA]</scope>
    <source>
        <strain evidence="15">IBRC-M 10906</strain>
    </source>
</reference>
<proteinExistence type="predicted"/>
<sequence length="260" mass="29000">MWIAGVLLVAVAVAGFFYMRHTKSELHAMIGTETLSIPELEQLRKVSDELGAQGSFRKTAEVVGAAHPRPEGPLKAELSKTECVWYRYLVERQYETDEYRDGKRHRTKRTERVAEHTSWEGYALVDEQGRTIGVDPNGTSPDKPEQTVNRFEPHHGDGGVELFGITLPQIFSGGGSRTIGYTYKEWVIRPGRRLYILGEVHDKIGPLVIGKPEGDGHFLISTRTEQELREDRTRRHKMLAVGVVAGTVLGLGLVVADIVA</sequence>
<evidence type="ECO:0000256" key="8">
    <source>
        <dbReference type="ARBA" id="ARBA00022786"/>
    </source>
</evidence>
<evidence type="ECO:0000256" key="10">
    <source>
        <dbReference type="ARBA" id="ARBA00022989"/>
    </source>
</evidence>
<accession>A0ABW5W3L9</accession>
<evidence type="ECO:0000256" key="6">
    <source>
        <dbReference type="ARBA" id="ARBA00022723"/>
    </source>
</evidence>
<keyword evidence="15" id="KW-1185">Reference proteome</keyword>
<keyword evidence="9" id="KW-0862">Zinc</keyword>
<keyword evidence="6" id="KW-0479">Metal-binding</keyword>
<dbReference type="Pfam" id="PF12483">
    <property type="entry name" value="GIDE"/>
    <property type="match status" value="1"/>
</dbReference>
<feature type="domain" description="E3 Ubiquitin ligase MUL1-like" evidence="13">
    <location>
        <begin position="93"/>
        <end position="253"/>
    </location>
</feature>
<evidence type="ECO:0000256" key="7">
    <source>
        <dbReference type="ARBA" id="ARBA00022771"/>
    </source>
</evidence>
<evidence type="ECO:0000256" key="12">
    <source>
        <dbReference type="SAM" id="Phobius"/>
    </source>
</evidence>
<protein>
    <recommendedName>
        <fullName evidence="3">RING-type E3 ubiquitin transferase</fullName>
        <ecNumber evidence="3">2.3.2.27</ecNumber>
    </recommendedName>
</protein>
<evidence type="ECO:0000256" key="2">
    <source>
        <dbReference type="ARBA" id="ARBA00004141"/>
    </source>
</evidence>
<gene>
    <name evidence="14" type="ORF">ACFS2C_00080</name>
</gene>
<organism evidence="14 15">
    <name type="scientific">Prauserella oleivorans</name>
    <dbReference type="NCBI Taxonomy" id="1478153"/>
    <lineage>
        <taxon>Bacteria</taxon>
        <taxon>Bacillati</taxon>
        <taxon>Actinomycetota</taxon>
        <taxon>Actinomycetes</taxon>
        <taxon>Pseudonocardiales</taxon>
        <taxon>Pseudonocardiaceae</taxon>
        <taxon>Prauserella</taxon>
    </lineage>
</organism>
<comment type="subcellular location">
    <subcellularLocation>
        <location evidence="2">Membrane</location>
        <topology evidence="2">Multi-pass membrane protein</topology>
    </subcellularLocation>
</comment>
<name>A0ABW5W3L9_9PSEU</name>
<dbReference type="RefSeq" id="WP_377386978.1">
    <property type="nucleotide sequence ID" value="NZ_JBHSAN010000008.1"/>
</dbReference>
<dbReference type="EMBL" id="JBHUOF010000001">
    <property type="protein sequence ID" value="MFD2797789.1"/>
    <property type="molecule type" value="Genomic_DNA"/>
</dbReference>
<evidence type="ECO:0000259" key="13">
    <source>
        <dbReference type="Pfam" id="PF12483"/>
    </source>
</evidence>
<keyword evidence="5 12" id="KW-0812">Transmembrane</keyword>
<keyword evidence="4" id="KW-0808">Transferase</keyword>
<evidence type="ECO:0000313" key="14">
    <source>
        <dbReference type="EMBL" id="MFD2797789.1"/>
    </source>
</evidence>
<evidence type="ECO:0000256" key="5">
    <source>
        <dbReference type="ARBA" id="ARBA00022692"/>
    </source>
</evidence>
<keyword evidence="8" id="KW-0833">Ubl conjugation pathway</keyword>
<dbReference type="InterPro" id="IPR022170">
    <property type="entry name" value="MUL1-like"/>
</dbReference>
<dbReference type="EC" id="2.3.2.27" evidence="3"/>
<comment type="caution">
    <text evidence="14">The sequence shown here is derived from an EMBL/GenBank/DDBJ whole genome shotgun (WGS) entry which is preliminary data.</text>
</comment>
<keyword evidence="7" id="KW-0863">Zinc-finger</keyword>
<evidence type="ECO:0000313" key="15">
    <source>
        <dbReference type="Proteomes" id="UP001597478"/>
    </source>
</evidence>